<protein>
    <recommendedName>
        <fullName evidence="3">DNA-binding protein</fullName>
    </recommendedName>
</protein>
<name>A0A4S8Q310_9HYPH</name>
<proteinExistence type="predicted"/>
<dbReference type="RefSeq" id="WP_136540325.1">
    <property type="nucleotide sequence ID" value="NZ_STGU01000004.1"/>
</dbReference>
<accession>A0A4S8Q310</accession>
<dbReference type="EMBL" id="STGU01000004">
    <property type="protein sequence ID" value="THV36895.1"/>
    <property type="molecule type" value="Genomic_DNA"/>
</dbReference>
<dbReference type="AlphaFoldDB" id="A0A4S8Q310"/>
<sequence>MPIQLWTPAQTVEFFHARGLTDINEKWVKNRCDNGDLPYTLVGRKRRIRSDVAERLYDNWVKEAI</sequence>
<gene>
    <name evidence="1" type="ORF">FAA86_10385</name>
</gene>
<evidence type="ECO:0000313" key="1">
    <source>
        <dbReference type="EMBL" id="THV36895.1"/>
    </source>
</evidence>
<comment type="caution">
    <text evidence="1">The sequence shown here is derived from an EMBL/GenBank/DDBJ whole genome shotgun (WGS) entry which is preliminary data.</text>
</comment>
<organism evidence="1 2">
    <name type="scientific">Rhizobium rosettiformans W3</name>
    <dbReference type="NCBI Taxonomy" id="538378"/>
    <lineage>
        <taxon>Bacteria</taxon>
        <taxon>Pseudomonadati</taxon>
        <taxon>Pseudomonadota</taxon>
        <taxon>Alphaproteobacteria</taxon>
        <taxon>Hyphomicrobiales</taxon>
        <taxon>Rhizobiaceae</taxon>
        <taxon>Rhizobium/Agrobacterium group</taxon>
        <taxon>Rhizobium</taxon>
    </lineage>
</organism>
<evidence type="ECO:0000313" key="2">
    <source>
        <dbReference type="Proteomes" id="UP000307378"/>
    </source>
</evidence>
<dbReference type="Proteomes" id="UP000307378">
    <property type="component" value="Unassembled WGS sequence"/>
</dbReference>
<reference evidence="1 2" key="1">
    <citation type="submission" date="2019-04" db="EMBL/GenBank/DDBJ databases">
        <title>genome sequence of strain W3.</title>
        <authorList>
            <person name="Gao J."/>
            <person name="Sun J."/>
        </authorList>
    </citation>
    <scope>NUCLEOTIDE SEQUENCE [LARGE SCALE GENOMIC DNA]</scope>
    <source>
        <strain evidence="1 2">W3</strain>
    </source>
</reference>
<evidence type="ECO:0008006" key="3">
    <source>
        <dbReference type="Google" id="ProtNLM"/>
    </source>
</evidence>